<keyword evidence="4" id="KW-0808">Transferase</keyword>
<proteinExistence type="predicted"/>
<dbReference type="Proteomes" id="UP000270021">
    <property type="component" value="Chromosome"/>
</dbReference>
<dbReference type="KEGG" id="fsl:EJO69_11825"/>
<dbReference type="InterPro" id="IPR050297">
    <property type="entry name" value="LipidA_mod_glycosyltrf_83"/>
</dbReference>
<keyword evidence="3" id="KW-0328">Glycosyltransferase</keyword>
<comment type="subcellular location">
    <subcellularLocation>
        <location evidence="1">Cell membrane</location>
        <topology evidence="1">Multi-pass membrane protein</topology>
    </subcellularLocation>
</comment>
<feature type="transmembrane region" description="Helical" evidence="8">
    <location>
        <begin position="388"/>
        <end position="407"/>
    </location>
</feature>
<evidence type="ECO:0000256" key="7">
    <source>
        <dbReference type="ARBA" id="ARBA00023136"/>
    </source>
</evidence>
<feature type="transmembrane region" description="Helical" evidence="8">
    <location>
        <begin position="126"/>
        <end position="146"/>
    </location>
</feature>
<feature type="transmembrane region" description="Helical" evidence="8">
    <location>
        <begin position="358"/>
        <end position="376"/>
    </location>
</feature>
<dbReference type="PANTHER" id="PTHR33908">
    <property type="entry name" value="MANNOSYLTRANSFERASE YKCB-RELATED"/>
    <property type="match status" value="1"/>
</dbReference>
<evidence type="ECO:0000256" key="3">
    <source>
        <dbReference type="ARBA" id="ARBA00022676"/>
    </source>
</evidence>
<evidence type="ECO:0000259" key="9">
    <source>
        <dbReference type="Pfam" id="PF13231"/>
    </source>
</evidence>
<keyword evidence="2" id="KW-1003">Cell membrane</keyword>
<dbReference type="RefSeq" id="WP_126042074.1">
    <property type="nucleotide sequence ID" value="NZ_CP034438.1"/>
</dbReference>
<dbReference type="EMBL" id="CP034438">
    <property type="protein sequence ID" value="AZN30913.1"/>
    <property type="molecule type" value="Genomic_DNA"/>
</dbReference>
<feature type="transmembrane region" description="Helical" evidence="8">
    <location>
        <begin position="180"/>
        <end position="198"/>
    </location>
</feature>
<evidence type="ECO:0000256" key="2">
    <source>
        <dbReference type="ARBA" id="ARBA00022475"/>
    </source>
</evidence>
<keyword evidence="6 8" id="KW-1133">Transmembrane helix</keyword>
<evidence type="ECO:0000256" key="4">
    <source>
        <dbReference type="ARBA" id="ARBA00022679"/>
    </source>
</evidence>
<dbReference type="PANTHER" id="PTHR33908:SF11">
    <property type="entry name" value="MEMBRANE PROTEIN"/>
    <property type="match status" value="1"/>
</dbReference>
<dbReference type="GO" id="GO:0016763">
    <property type="term" value="F:pentosyltransferase activity"/>
    <property type="evidence" value="ECO:0007669"/>
    <property type="project" value="TreeGrafter"/>
</dbReference>
<evidence type="ECO:0000313" key="10">
    <source>
        <dbReference type="EMBL" id="AZN30913.1"/>
    </source>
</evidence>
<dbReference type="AlphaFoldDB" id="A0A3S8ZBK5"/>
<name>A0A3S8ZBK5_9ACTO</name>
<feature type="transmembrane region" description="Helical" evidence="8">
    <location>
        <begin position="249"/>
        <end position="266"/>
    </location>
</feature>
<dbReference type="GO" id="GO:0009103">
    <property type="term" value="P:lipopolysaccharide biosynthetic process"/>
    <property type="evidence" value="ECO:0007669"/>
    <property type="project" value="UniProtKB-ARBA"/>
</dbReference>
<gene>
    <name evidence="10" type="ORF">EJO69_11825</name>
</gene>
<feature type="transmembrane region" description="Helical" evidence="8">
    <location>
        <begin position="419"/>
        <end position="437"/>
    </location>
</feature>
<keyword evidence="11" id="KW-1185">Reference proteome</keyword>
<evidence type="ECO:0000256" key="8">
    <source>
        <dbReference type="SAM" id="Phobius"/>
    </source>
</evidence>
<dbReference type="InterPro" id="IPR038731">
    <property type="entry name" value="RgtA/B/C-like"/>
</dbReference>
<protein>
    <recommendedName>
        <fullName evidence="9">Glycosyltransferase RgtA/B/C/D-like domain-containing protein</fullName>
    </recommendedName>
</protein>
<organism evidence="10 11">
    <name type="scientific">Flaviflexus salsibiostraticola</name>
    <dbReference type="NCBI Taxonomy" id="1282737"/>
    <lineage>
        <taxon>Bacteria</taxon>
        <taxon>Bacillati</taxon>
        <taxon>Actinomycetota</taxon>
        <taxon>Actinomycetes</taxon>
        <taxon>Actinomycetales</taxon>
        <taxon>Actinomycetaceae</taxon>
        <taxon>Flaviflexus</taxon>
    </lineage>
</organism>
<dbReference type="Pfam" id="PF13231">
    <property type="entry name" value="PMT_2"/>
    <property type="match status" value="1"/>
</dbReference>
<keyword evidence="7 8" id="KW-0472">Membrane</keyword>
<sequence>MDWAVALILALASLVWSAIAISSSPGLSRYDEWTYIDYAQRISQGEIPVQGDELTEYARQAWSCRGMEGDIRGVTPPPCEEVGERPAGEWPFEGENYNAFHPPLYFAFAGLIGQAFDGAGADFTDGARTASAILAAAGAAAVYLAVRQWGVGRRNSAGATFVATSAPALAQSAAIVHNDAASMLAGAAAVWIGARIFRHGNHGWLLPLIITALISSTRTMSVVTLLAVGALSFVVALRGDDRWRRVKPSLAIAAGTMVPYVLWTAFQNSRRPDDYVPAITGLSTEPFDAGSLPTVVNSIVGGGAPWGLTSPAGDWYLHPDLDSGLLTGWSWVLYAVFLVLLPVALYVAIKGRADIRHLAILVLLLPAFTALIVQAREILSNDAHFRAISGRYSITAVPMYAAFLGVLSERHAGELLRNWLLLGFGTAGFTALLLSPFV</sequence>
<feature type="transmembrane region" description="Helical" evidence="8">
    <location>
        <begin position="331"/>
        <end position="349"/>
    </location>
</feature>
<dbReference type="OrthoDB" id="3260849at2"/>
<keyword evidence="5 8" id="KW-0812">Transmembrane</keyword>
<feature type="transmembrane region" description="Helical" evidence="8">
    <location>
        <begin position="204"/>
        <end position="237"/>
    </location>
</feature>
<reference evidence="10 11" key="1">
    <citation type="submission" date="2018-12" db="EMBL/GenBank/DDBJ databases">
        <title>Complete genome sequence of Flaviflexus salsibiostraticola KCTC 33148.</title>
        <authorList>
            <person name="Bae J.-W."/>
        </authorList>
    </citation>
    <scope>NUCLEOTIDE SEQUENCE [LARGE SCALE GENOMIC DNA]</scope>
    <source>
        <strain evidence="10 11">KCTC 33148</strain>
    </source>
</reference>
<dbReference type="GO" id="GO:0005886">
    <property type="term" value="C:plasma membrane"/>
    <property type="evidence" value="ECO:0007669"/>
    <property type="project" value="UniProtKB-SubCell"/>
</dbReference>
<evidence type="ECO:0000256" key="5">
    <source>
        <dbReference type="ARBA" id="ARBA00022692"/>
    </source>
</evidence>
<feature type="domain" description="Glycosyltransferase RgtA/B/C/D-like" evidence="9">
    <location>
        <begin position="101"/>
        <end position="263"/>
    </location>
</feature>
<evidence type="ECO:0000256" key="1">
    <source>
        <dbReference type="ARBA" id="ARBA00004651"/>
    </source>
</evidence>
<accession>A0A3S8ZBK5</accession>
<evidence type="ECO:0000313" key="11">
    <source>
        <dbReference type="Proteomes" id="UP000270021"/>
    </source>
</evidence>
<evidence type="ECO:0000256" key="6">
    <source>
        <dbReference type="ARBA" id="ARBA00022989"/>
    </source>
</evidence>